<dbReference type="InterPro" id="IPR000742">
    <property type="entry name" value="EGF"/>
</dbReference>
<dbReference type="eggNOG" id="KOG1225">
    <property type="taxonomic scope" value="Eukaryota"/>
</dbReference>
<evidence type="ECO:0000313" key="7">
    <source>
        <dbReference type="EMBL" id="EFC47693.1"/>
    </source>
</evidence>
<proteinExistence type="predicted"/>
<protein>
    <submittedName>
        <fullName evidence="7">Predicted protein</fullName>
    </submittedName>
</protein>
<reference evidence="7 8" key="1">
    <citation type="journal article" date="2010" name="Cell">
        <title>The genome of Naegleria gruberi illuminates early eukaryotic versatility.</title>
        <authorList>
            <person name="Fritz-Laylin L.K."/>
            <person name="Prochnik S.E."/>
            <person name="Ginger M.L."/>
            <person name="Dacks J.B."/>
            <person name="Carpenter M.L."/>
            <person name="Field M.C."/>
            <person name="Kuo A."/>
            <person name="Paredez A."/>
            <person name="Chapman J."/>
            <person name="Pham J."/>
            <person name="Shu S."/>
            <person name="Neupane R."/>
            <person name="Cipriano M."/>
            <person name="Mancuso J."/>
            <person name="Tu H."/>
            <person name="Salamov A."/>
            <person name="Lindquist E."/>
            <person name="Shapiro H."/>
            <person name="Lucas S."/>
            <person name="Grigoriev I.V."/>
            <person name="Cande W.Z."/>
            <person name="Fulton C."/>
            <person name="Rokhsar D.S."/>
            <person name="Dawson S.C."/>
        </authorList>
    </citation>
    <scope>NUCLEOTIDE SEQUENCE [LARGE SCALE GENOMIC DNA]</scope>
    <source>
        <strain evidence="7 8">NEG-M</strain>
    </source>
</reference>
<feature type="disulfide bond" evidence="4">
    <location>
        <begin position="163"/>
        <end position="173"/>
    </location>
</feature>
<gene>
    <name evidence="7" type="ORF">NAEGRDRAFT_46883</name>
</gene>
<feature type="transmembrane region" description="Helical" evidence="5">
    <location>
        <begin position="310"/>
        <end position="329"/>
    </location>
</feature>
<dbReference type="PROSITE" id="PS00022">
    <property type="entry name" value="EGF_1"/>
    <property type="match status" value="2"/>
</dbReference>
<dbReference type="Gene3D" id="2.10.25.10">
    <property type="entry name" value="Laminin"/>
    <property type="match status" value="2"/>
</dbReference>
<feature type="transmembrane region" description="Helical" evidence="5">
    <location>
        <begin position="335"/>
        <end position="355"/>
    </location>
</feature>
<dbReference type="InParanoid" id="D2V5Q7"/>
<feature type="transmembrane region" description="Helical" evidence="5">
    <location>
        <begin position="431"/>
        <end position="450"/>
    </location>
</feature>
<sequence>MQQLQSFNSVAAASDNSTFSCSVIVNNQANQSLSDRNCLNGGKCVLEKGICNCTSGFTGSNCSITIVAPIPQSTINETTKNETNSTSLDNTKDIISNTTNNSTNPDNNIVTPPTWKCVQGVNCIFGNCTSDGKFCNCSIEAFTVKNETLVDPLDMVYCNYKNCPNNCSMNGVCDYSTGQCICSEPYFSNDCSLKNCTVSCVKGQGDCDFNTGKCKCKDPYFGKDCSSIQCADPSCNSVGRCNHKKGLCECDADHFGDACQFWLCKNNCTQHGFCNTTTSLCSCVGAWTERDCGVNSNVVEMGKIKESSRIIGTLFVFLVPISLVIGSYYVTYSYFGGYFFLIVEIFQFIGITSLIGSNSPALYLKYSSFFEWSNFLFSTAESAVVQSAAVEIGDIVVRSVEEERLLLYKLIGISFIDNLPYTQPGRNTIQIMVEAVNLFNIVVLVLFNAFPFNSFASNLLTIITIFLHCCIIILAVVICIFEKKRNTETNSSGYRAGLLTEEELEIQGTHTIFESDSEDERVNNLDLRSDFHEIDLDNK</sequence>
<dbReference type="Proteomes" id="UP000006671">
    <property type="component" value="Unassembled WGS sequence"/>
</dbReference>
<dbReference type="PROSITE" id="PS01186">
    <property type="entry name" value="EGF_2"/>
    <property type="match status" value="2"/>
</dbReference>
<dbReference type="VEuPathDB" id="AmoebaDB:NAEGRDRAFT_46883"/>
<keyword evidence="8" id="KW-1185">Reference proteome</keyword>
<organism evidence="8">
    <name type="scientific">Naegleria gruberi</name>
    <name type="common">Amoeba</name>
    <dbReference type="NCBI Taxonomy" id="5762"/>
    <lineage>
        <taxon>Eukaryota</taxon>
        <taxon>Discoba</taxon>
        <taxon>Heterolobosea</taxon>
        <taxon>Tetramitia</taxon>
        <taxon>Eutetramitia</taxon>
        <taxon>Vahlkampfiidae</taxon>
        <taxon>Naegleria</taxon>
    </lineage>
</organism>
<feature type="disulfide bond" evidence="4">
    <location>
        <begin position="53"/>
        <end position="62"/>
    </location>
</feature>
<dbReference type="AlphaFoldDB" id="D2V5Q7"/>
<evidence type="ECO:0000256" key="1">
    <source>
        <dbReference type="ARBA" id="ARBA00022536"/>
    </source>
</evidence>
<dbReference type="STRING" id="5762.D2V5Q7"/>
<keyword evidence="5" id="KW-0812">Transmembrane</keyword>
<feature type="transmembrane region" description="Helical" evidence="5">
    <location>
        <begin position="456"/>
        <end position="481"/>
    </location>
</feature>
<evidence type="ECO:0000313" key="8">
    <source>
        <dbReference type="Proteomes" id="UP000006671"/>
    </source>
</evidence>
<feature type="disulfide bond" evidence="4">
    <location>
        <begin position="182"/>
        <end position="191"/>
    </location>
</feature>
<dbReference type="SUPFAM" id="SSF57196">
    <property type="entry name" value="EGF/Laminin"/>
    <property type="match status" value="1"/>
</dbReference>
<name>D2V5Q7_NAEGR</name>
<keyword evidence="3 4" id="KW-1015">Disulfide bond</keyword>
<evidence type="ECO:0000256" key="4">
    <source>
        <dbReference type="PROSITE-ProRule" id="PRU00076"/>
    </source>
</evidence>
<dbReference type="PANTHER" id="PTHR11219">
    <property type="entry name" value="TENEURIN AND N-ACETYLGLUCOSAMINE-1-PHOSPHODIESTER ALPHA-N-ACETYLGLUCOSAMINIDASE"/>
    <property type="match status" value="1"/>
</dbReference>
<evidence type="ECO:0000256" key="5">
    <source>
        <dbReference type="SAM" id="Phobius"/>
    </source>
</evidence>
<keyword evidence="2" id="KW-0677">Repeat</keyword>
<keyword evidence="5" id="KW-0472">Membrane</keyword>
<dbReference type="OrthoDB" id="6130531at2759"/>
<dbReference type="SMART" id="SM00181">
    <property type="entry name" value="EGF"/>
    <property type="match status" value="5"/>
</dbReference>
<accession>D2V5Q7</accession>
<dbReference type="EMBL" id="GG738853">
    <property type="protein sequence ID" value="EFC47693.1"/>
    <property type="molecule type" value="Genomic_DNA"/>
</dbReference>
<evidence type="ECO:0000256" key="2">
    <source>
        <dbReference type="ARBA" id="ARBA00022737"/>
    </source>
</evidence>
<feature type="domain" description="EGF-like" evidence="6">
    <location>
        <begin position="159"/>
        <end position="192"/>
    </location>
</feature>
<keyword evidence="5" id="KW-1133">Transmembrane helix</keyword>
<keyword evidence="1 4" id="KW-0245">EGF-like domain</keyword>
<evidence type="ECO:0000256" key="3">
    <source>
        <dbReference type="ARBA" id="ARBA00023157"/>
    </source>
</evidence>
<dbReference type="GeneID" id="8849248"/>
<dbReference type="PRINTS" id="PR00011">
    <property type="entry name" value="EGFLAMININ"/>
</dbReference>
<dbReference type="PANTHER" id="PTHR11219:SF70">
    <property type="entry name" value="EGF-LIKE DOMAIN-CONTAINING PROTEIN"/>
    <property type="match status" value="1"/>
</dbReference>
<feature type="domain" description="EGF-like" evidence="6">
    <location>
        <begin position="30"/>
        <end position="63"/>
    </location>
</feature>
<dbReference type="PROSITE" id="PS50026">
    <property type="entry name" value="EGF_3"/>
    <property type="match status" value="2"/>
</dbReference>
<dbReference type="InterPro" id="IPR051216">
    <property type="entry name" value="Teneurin"/>
</dbReference>
<dbReference type="RefSeq" id="XP_002680437.1">
    <property type="nucleotide sequence ID" value="XM_002680391.1"/>
</dbReference>
<comment type="caution">
    <text evidence="4">Lacks conserved residue(s) required for the propagation of feature annotation.</text>
</comment>
<dbReference type="KEGG" id="ngr:NAEGRDRAFT_46883"/>
<evidence type="ECO:0000259" key="6">
    <source>
        <dbReference type="PROSITE" id="PS50026"/>
    </source>
</evidence>